<feature type="domain" description="Cytochrome b561 bacterial/Ni-hydrogenase" evidence="7">
    <location>
        <begin position="8"/>
        <end position="176"/>
    </location>
</feature>
<reference evidence="8 9" key="2">
    <citation type="journal article" date="2011" name="Mol. Biol. Evol.">
        <title>Unity in variety--the pan-genome of the Chlamydiae.</title>
        <authorList>
            <person name="Collingro A."/>
            <person name="Tischler P."/>
            <person name="Weinmaier T."/>
            <person name="Penz T."/>
            <person name="Heinz E."/>
            <person name="Brunham R.C."/>
            <person name="Read T.D."/>
            <person name="Bavoil P.M."/>
            <person name="Sachse K."/>
            <person name="Kahane S."/>
            <person name="Friedman M.G."/>
            <person name="Rattei T."/>
            <person name="Myers G.S."/>
            <person name="Horn M."/>
        </authorList>
    </citation>
    <scope>NUCLEOTIDE SEQUENCE [LARGE SCALE GENOMIC DNA]</scope>
    <source>
        <strain evidence="9">ATCC VR-1471 / Z</strain>
    </source>
</reference>
<keyword evidence="2" id="KW-1003">Cell membrane</keyword>
<protein>
    <recommendedName>
        <fullName evidence="7">Cytochrome b561 bacterial/Ni-hydrogenase domain-containing protein</fullName>
    </recommendedName>
</protein>
<keyword evidence="3 6" id="KW-0812">Transmembrane</keyword>
<dbReference type="InterPro" id="IPR016174">
    <property type="entry name" value="Di-haem_cyt_TM"/>
</dbReference>
<dbReference type="GO" id="GO:0022904">
    <property type="term" value="P:respiratory electron transport chain"/>
    <property type="evidence" value="ECO:0007669"/>
    <property type="project" value="InterPro"/>
</dbReference>
<feature type="transmembrane region" description="Helical" evidence="6">
    <location>
        <begin position="12"/>
        <end position="34"/>
    </location>
</feature>
<feature type="transmembrane region" description="Helical" evidence="6">
    <location>
        <begin position="111"/>
        <end position="131"/>
    </location>
</feature>
<organism evidence="8 9">
    <name type="scientific">Simkania negevensis (strain ATCC VR-1471 / DSM 27360 / Z)</name>
    <dbReference type="NCBI Taxonomy" id="331113"/>
    <lineage>
        <taxon>Bacteria</taxon>
        <taxon>Pseudomonadati</taxon>
        <taxon>Chlamydiota</taxon>
        <taxon>Chlamydiia</taxon>
        <taxon>Parachlamydiales</taxon>
        <taxon>Simkaniaceae</taxon>
        <taxon>Simkania</taxon>
    </lineage>
</organism>
<dbReference type="GO" id="GO:0005886">
    <property type="term" value="C:plasma membrane"/>
    <property type="evidence" value="ECO:0007669"/>
    <property type="project" value="UniProtKB-SubCell"/>
</dbReference>
<feature type="transmembrane region" description="Helical" evidence="6">
    <location>
        <begin position="151"/>
        <end position="173"/>
    </location>
</feature>
<keyword evidence="5 6" id="KW-0472">Membrane</keyword>
<evidence type="ECO:0000256" key="1">
    <source>
        <dbReference type="ARBA" id="ARBA00004651"/>
    </source>
</evidence>
<dbReference type="Gene3D" id="1.20.950.20">
    <property type="entry name" value="Transmembrane di-heme cytochromes, Chain C"/>
    <property type="match status" value="1"/>
</dbReference>
<keyword evidence="4 6" id="KW-1133">Transmembrane helix</keyword>
<accession>F8L3V3</accession>
<dbReference type="RefSeq" id="WP_013944446.1">
    <property type="nucleotide sequence ID" value="NC_015713.1"/>
</dbReference>
<dbReference type="HOGENOM" id="CLU_117047_1_0_0"/>
<evidence type="ECO:0000256" key="6">
    <source>
        <dbReference type="SAM" id="Phobius"/>
    </source>
</evidence>
<feature type="transmembrane region" description="Helical" evidence="6">
    <location>
        <begin position="40"/>
        <end position="60"/>
    </location>
</feature>
<dbReference type="AlphaFoldDB" id="F8L3V3"/>
<dbReference type="Pfam" id="PF01292">
    <property type="entry name" value="Ni_hydr_CYTB"/>
    <property type="match status" value="1"/>
</dbReference>
<dbReference type="STRING" id="331113.SNE_A21030"/>
<keyword evidence="9" id="KW-1185">Reference proteome</keyword>
<evidence type="ECO:0000259" key="7">
    <source>
        <dbReference type="Pfam" id="PF01292"/>
    </source>
</evidence>
<evidence type="ECO:0000256" key="3">
    <source>
        <dbReference type="ARBA" id="ARBA00022692"/>
    </source>
</evidence>
<sequence length="179" mass="20689">MNPVKLKHWHPFTGILHFCIALFTTINMLTGLFLPTALWVLPHGISGSLLALTVLIHWIWSFCYQNKAMLHHQFPYTKELRKTIEEDLKNLLKFKIPIRGRPGGLPGMVEGFGLIAITIMSLSGPFLFGNYLIHTDHLSTNFYWLLNLHGFFANFVWIYWCGHVGMALLTFYLERKKSI</sequence>
<dbReference type="SUPFAM" id="SSF81342">
    <property type="entry name" value="Transmembrane di-heme cytochromes"/>
    <property type="match status" value="1"/>
</dbReference>
<gene>
    <name evidence="8" type="ordered locus">SNE_A21030</name>
</gene>
<dbReference type="InterPro" id="IPR011577">
    <property type="entry name" value="Cyt_b561_bac/Ni-Hgenase"/>
</dbReference>
<evidence type="ECO:0000256" key="5">
    <source>
        <dbReference type="ARBA" id="ARBA00023136"/>
    </source>
</evidence>
<proteinExistence type="predicted"/>
<dbReference type="GO" id="GO:0009055">
    <property type="term" value="F:electron transfer activity"/>
    <property type="evidence" value="ECO:0007669"/>
    <property type="project" value="InterPro"/>
</dbReference>
<evidence type="ECO:0000313" key="8">
    <source>
        <dbReference type="EMBL" id="CCB89980.1"/>
    </source>
</evidence>
<reference key="1">
    <citation type="journal article" date="2011" name="Mol. Biol. Evol.">
        <title>Unity in variety -- the pan-genome of the Chlamydiae.</title>
        <authorList>
            <person name="Collingro A."/>
            <person name="Tischler P."/>
            <person name="Weinmaier T."/>
            <person name="Penz T."/>
            <person name="Heinz E."/>
            <person name="Brunham R.C."/>
            <person name="Read T.D."/>
            <person name="Bavoil P.M."/>
            <person name="Sachse K."/>
            <person name="Kahane S."/>
            <person name="Friedman M.G."/>
            <person name="Rattei T."/>
            <person name="Myers G.S.A."/>
            <person name="Horn M."/>
        </authorList>
    </citation>
    <scope>NUCLEOTIDE SEQUENCE</scope>
    <source>
        <strain>Z</strain>
    </source>
</reference>
<dbReference type="KEGG" id="sng:SNE_A21030"/>
<comment type="subcellular location">
    <subcellularLocation>
        <location evidence="1">Cell membrane</location>
        <topology evidence="1">Multi-pass membrane protein</topology>
    </subcellularLocation>
</comment>
<evidence type="ECO:0000256" key="2">
    <source>
        <dbReference type="ARBA" id="ARBA00022475"/>
    </source>
</evidence>
<evidence type="ECO:0000256" key="4">
    <source>
        <dbReference type="ARBA" id="ARBA00022989"/>
    </source>
</evidence>
<name>F8L3V3_SIMNZ</name>
<evidence type="ECO:0000313" key="9">
    <source>
        <dbReference type="Proteomes" id="UP000000496"/>
    </source>
</evidence>
<dbReference type="eggNOG" id="COG3658">
    <property type="taxonomic scope" value="Bacteria"/>
</dbReference>
<dbReference type="Proteomes" id="UP000000496">
    <property type="component" value="Chromosome gsn.131"/>
</dbReference>
<dbReference type="EMBL" id="FR872582">
    <property type="protein sequence ID" value="CCB89980.1"/>
    <property type="molecule type" value="Genomic_DNA"/>
</dbReference>
<dbReference type="OrthoDB" id="5793842at2"/>